<comment type="function">
    <text evidence="2">HflC and HflK could encode or regulate a protease.</text>
</comment>
<gene>
    <name evidence="4" type="primary">hflK</name>
    <name evidence="4" type="ORF">F7O84_06985</name>
</gene>
<dbReference type="OrthoDB" id="9779595at2"/>
<dbReference type="GO" id="GO:0016020">
    <property type="term" value="C:membrane"/>
    <property type="evidence" value="ECO:0007669"/>
    <property type="project" value="UniProtKB-SubCell"/>
</dbReference>
<dbReference type="RefSeq" id="WP_151143444.1">
    <property type="nucleotide sequence ID" value="NZ_WAGX01000004.1"/>
</dbReference>
<keyword evidence="2" id="KW-0812">Transmembrane</keyword>
<dbReference type="InterPro" id="IPR001107">
    <property type="entry name" value="Band_7"/>
</dbReference>
<protein>
    <recommendedName>
        <fullName evidence="2">Protein HflK</fullName>
    </recommendedName>
</protein>
<sequence>MEFQTKNNSFKNGMKVAGKVATGVVITIIALILIFGSTYQIKEQEQAVLITFGKAKAVTESGLHFKIPLIQQVRKVDTTIQGFTIGYNSDTNETIDEEAVMITSDYNFINADFFVEYKISDPVKALYESQQPQKILKNLSQSCIRTVIGSYDVDSVLTTGKNEIQAAIKEMILQKLEEQDIGIQLVNVTIQDAEPPTTEIMEAFKAVETAKQGKETALNNANKYRNEKLPNAQAESDKIIKDAEAFKQERVNEATGQVARFNAMYEEYVKNPTVTKQRMFYEAMEDILPNIDIVIDGSNGVQKVLPLEPFVSMQGADNNQGSSTTTESNQ</sequence>
<comment type="similarity">
    <text evidence="1 2">Belongs to the band 7/mec-2 family. HflK subfamily.</text>
</comment>
<keyword evidence="2" id="KW-1133">Transmembrane helix</keyword>
<name>A0A7V7QMW3_9FIRM</name>
<dbReference type="AlphaFoldDB" id="A0A7V7QMW3"/>
<feature type="transmembrane region" description="Helical" evidence="2">
    <location>
        <begin position="20"/>
        <end position="39"/>
    </location>
</feature>
<dbReference type="PANTHER" id="PTHR42911">
    <property type="entry name" value="MODULATOR OF FTSH PROTEASE HFLC"/>
    <property type="match status" value="1"/>
</dbReference>
<evidence type="ECO:0000313" key="4">
    <source>
        <dbReference type="EMBL" id="KAB1440114.1"/>
    </source>
</evidence>
<dbReference type="SMART" id="SM00244">
    <property type="entry name" value="PHB"/>
    <property type="match status" value="1"/>
</dbReference>
<evidence type="ECO:0000313" key="5">
    <source>
        <dbReference type="Proteomes" id="UP000461768"/>
    </source>
</evidence>
<evidence type="ECO:0000259" key="3">
    <source>
        <dbReference type="SMART" id="SM00244"/>
    </source>
</evidence>
<dbReference type="GO" id="GO:0008233">
    <property type="term" value="F:peptidase activity"/>
    <property type="evidence" value="ECO:0007669"/>
    <property type="project" value="UniProtKB-KW"/>
</dbReference>
<dbReference type="GO" id="GO:0006508">
    <property type="term" value="P:proteolysis"/>
    <property type="evidence" value="ECO:0007669"/>
    <property type="project" value="UniProtKB-KW"/>
</dbReference>
<reference evidence="4 5" key="1">
    <citation type="submission" date="2019-09" db="EMBL/GenBank/DDBJ databases">
        <authorList>
            <person name="Valk L.C."/>
        </authorList>
    </citation>
    <scope>NUCLEOTIDE SEQUENCE [LARGE SCALE GENOMIC DNA]</scope>
    <source>
        <strain evidence="4">GalUA</strain>
    </source>
</reference>
<dbReference type="InterPro" id="IPR010201">
    <property type="entry name" value="HflK"/>
</dbReference>
<accession>A0A7V7QMW3</accession>
<dbReference type="CDD" id="cd03404">
    <property type="entry name" value="SPFH_HflK"/>
    <property type="match status" value="1"/>
</dbReference>
<keyword evidence="4" id="KW-0645">Protease</keyword>
<keyword evidence="5" id="KW-1185">Reference proteome</keyword>
<dbReference type="Pfam" id="PF01145">
    <property type="entry name" value="Band_7"/>
    <property type="match status" value="1"/>
</dbReference>
<feature type="domain" description="Band 7" evidence="3">
    <location>
        <begin position="36"/>
        <end position="208"/>
    </location>
</feature>
<evidence type="ECO:0000256" key="1">
    <source>
        <dbReference type="ARBA" id="ARBA00006971"/>
    </source>
</evidence>
<keyword evidence="2" id="KW-0472">Membrane</keyword>
<proteinExistence type="inferred from homology"/>
<comment type="subunit">
    <text evidence="2">HflC and HflK may interact to form a multimeric complex.</text>
</comment>
<dbReference type="InterPro" id="IPR036013">
    <property type="entry name" value="Band_7/SPFH_dom_sf"/>
</dbReference>
<dbReference type="Proteomes" id="UP000461768">
    <property type="component" value="Unassembled WGS sequence"/>
</dbReference>
<reference evidence="4 5" key="2">
    <citation type="submission" date="2020-02" db="EMBL/GenBank/DDBJ databases">
        <title>Candidatus Galacturonibacter soehngenii shows hetero-acetogenic catabolism of galacturonic acid but lacks a canonical carbon monoxide dehydrogenase/acetyl-CoA synthase complex.</title>
        <authorList>
            <person name="Diender M."/>
            <person name="Stouten G.R."/>
            <person name="Petersen J.F."/>
            <person name="Nielsen P.H."/>
            <person name="Dueholm M.S."/>
            <person name="Pronk J.T."/>
            <person name="Van Loosdrecht M.C.M."/>
        </authorList>
    </citation>
    <scope>NUCLEOTIDE SEQUENCE [LARGE SCALE GENOMIC DNA]</scope>
    <source>
        <strain evidence="4">GalUA</strain>
    </source>
</reference>
<dbReference type="NCBIfam" id="TIGR01933">
    <property type="entry name" value="hflK"/>
    <property type="match status" value="1"/>
</dbReference>
<comment type="caution">
    <text evidence="4">The sequence shown here is derived from an EMBL/GenBank/DDBJ whole genome shotgun (WGS) entry which is preliminary data.</text>
</comment>
<organism evidence="4 5">
    <name type="scientific">Candidatus Galacturonatibacter soehngenii</name>
    <dbReference type="NCBI Taxonomy" id="2307010"/>
    <lineage>
        <taxon>Bacteria</taxon>
        <taxon>Bacillati</taxon>
        <taxon>Bacillota</taxon>
        <taxon>Clostridia</taxon>
        <taxon>Lachnospirales</taxon>
        <taxon>Lachnospiraceae</taxon>
        <taxon>Candidatus Galacturonatibacter</taxon>
    </lineage>
</organism>
<comment type="subcellular location">
    <subcellularLocation>
        <location evidence="2">Membrane</location>
    </subcellularLocation>
</comment>
<dbReference type="EMBL" id="WAGX01000004">
    <property type="protein sequence ID" value="KAB1440114.1"/>
    <property type="molecule type" value="Genomic_DNA"/>
</dbReference>
<keyword evidence="4" id="KW-0378">Hydrolase</keyword>
<dbReference type="PANTHER" id="PTHR42911:SF2">
    <property type="entry name" value="PROHIBITIN FAMILY PROTEIN"/>
    <property type="match status" value="1"/>
</dbReference>
<evidence type="ECO:0000256" key="2">
    <source>
        <dbReference type="RuleBase" id="RU364113"/>
    </source>
</evidence>
<dbReference type="SUPFAM" id="SSF117892">
    <property type="entry name" value="Band 7/SPFH domain"/>
    <property type="match status" value="1"/>
</dbReference>
<dbReference type="Gene3D" id="3.30.479.30">
    <property type="entry name" value="Band 7 domain"/>
    <property type="match status" value="1"/>
</dbReference>